<dbReference type="EMBL" id="BJFL01000089">
    <property type="protein sequence ID" value="GDY34053.1"/>
    <property type="molecule type" value="Genomic_DNA"/>
</dbReference>
<gene>
    <name evidence="2" type="ORF">GTS_56860</name>
</gene>
<evidence type="ECO:0000313" key="2">
    <source>
        <dbReference type="EMBL" id="GDY34053.1"/>
    </source>
</evidence>
<evidence type="ECO:0000313" key="3">
    <source>
        <dbReference type="Proteomes" id="UP000298860"/>
    </source>
</evidence>
<dbReference type="AlphaFoldDB" id="A0A4D4JJG6"/>
<protein>
    <submittedName>
        <fullName evidence="2">Toxin</fullName>
    </submittedName>
</protein>
<dbReference type="RefSeq" id="WP_137816942.1">
    <property type="nucleotide sequence ID" value="NZ_BJFL01000089.1"/>
</dbReference>
<accession>A0A4D4JJG6</accession>
<dbReference type="OrthoDB" id="3430276at2"/>
<proteinExistence type="predicted"/>
<sequence>MVAPTEFQTRWRKSSYSGSNTNCIEIAFGWRKRSYGGDDANCVEVAFGDAVVGIRDSKNPSAGHITVPRDTFQAFLTAINKGTFI</sequence>
<feature type="domain" description="DUF397" evidence="1">
    <location>
        <begin position="10"/>
        <end position="28"/>
    </location>
</feature>
<feature type="domain" description="DUF397" evidence="1">
    <location>
        <begin position="29"/>
        <end position="79"/>
    </location>
</feature>
<dbReference type="InterPro" id="IPR007278">
    <property type="entry name" value="DUF397"/>
</dbReference>
<evidence type="ECO:0000259" key="1">
    <source>
        <dbReference type="Pfam" id="PF04149"/>
    </source>
</evidence>
<keyword evidence="3" id="KW-1185">Reference proteome</keyword>
<organism evidence="2 3">
    <name type="scientific">Gandjariella thermophila</name>
    <dbReference type="NCBI Taxonomy" id="1931992"/>
    <lineage>
        <taxon>Bacteria</taxon>
        <taxon>Bacillati</taxon>
        <taxon>Actinomycetota</taxon>
        <taxon>Actinomycetes</taxon>
        <taxon>Pseudonocardiales</taxon>
        <taxon>Pseudonocardiaceae</taxon>
        <taxon>Gandjariella</taxon>
    </lineage>
</organism>
<reference evidence="3" key="1">
    <citation type="submission" date="2019-04" db="EMBL/GenBank/DDBJ databases">
        <title>Draft genome sequence of Pseudonocardiaceae bacterium SL3-2-4.</title>
        <authorList>
            <person name="Ningsih F."/>
            <person name="Yokota A."/>
            <person name="Sakai Y."/>
            <person name="Nanatani K."/>
            <person name="Yabe S."/>
            <person name="Oetari A."/>
            <person name="Sjamsuridzal W."/>
        </authorList>
    </citation>
    <scope>NUCLEOTIDE SEQUENCE [LARGE SCALE GENOMIC DNA]</scope>
    <source>
        <strain evidence="3">SL3-2-4</strain>
    </source>
</reference>
<dbReference type="Proteomes" id="UP000298860">
    <property type="component" value="Unassembled WGS sequence"/>
</dbReference>
<dbReference type="Pfam" id="PF04149">
    <property type="entry name" value="DUF397"/>
    <property type="match status" value="2"/>
</dbReference>
<comment type="caution">
    <text evidence="2">The sequence shown here is derived from an EMBL/GenBank/DDBJ whole genome shotgun (WGS) entry which is preliminary data.</text>
</comment>
<name>A0A4D4JJG6_9PSEU</name>